<sequence>MEDKMPVFSLPFSWPVIDPKTVNNTRYAIHKRTGHYESYFLRANHPDRPLALWIRFTIFSPENKKTAIGEVWAIYFDGETGNHVCAKTEIPIEDCIFYSNELNITLGDAKLDENYSKGRAMTGDQIISWDIRYDSTEPPLFLLQRTMYDFPFPKAKTLVGKPFAKYSGTITINGIVHEIDQWIGSQNHNWGVKHSDHYAWGQVAGFDNYPETFFEVVTARLQYGPIWSPFMTIMVLRHGGKEYRLNSIPQSLRAKGSFGYFEWHFLSETPTEKIEGSITAERDQVVGLNYYNPPGGVKHCLNTKLGSCEIQLTDFTSSDQTPIIFKTDHRAAFEILTTDYNHGIPIRA</sequence>
<evidence type="ECO:0000313" key="2">
    <source>
        <dbReference type="Proteomes" id="UP000189670"/>
    </source>
</evidence>
<accession>A0A1V1PFZ5</accession>
<gene>
    <name evidence="1" type="ORF">OMM_00678</name>
</gene>
<name>A0A1V1PFZ5_9BACT</name>
<protein>
    <recommendedName>
        <fullName evidence="3">AttH domain-containing protein</fullName>
    </recommendedName>
</protein>
<dbReference type="SUPFAM" id="SSF159245">
    <property type="entry name" value="AttH-like"/>
    <property type="match status" value="1"/>
</dbReference>
<evidence type="ECO:0000313" key="1">
    <source>
        <dbReference type="EMBL" id="ETR73829.1"/>
    </source>
</evidence>
<proteinExistence type="predicted"/>
<dbReference type="EMBL" id="ATBP01000037">
    <property type="protein sequence ID" value="ETR73829.1"/>
    <property type="molecule type" value="Genomic_DNA"/>
</dbReference>
<organism evidence="1 2">
    <name type="scientific">Candidatus Magnetoglobus multicellularis str. Araruama</name>
    <dbReference type="NCBI Taxonomy" id="890399"/>
    <lineage>
        <taxon>Bacteria</taxon>
        <taxon>Pseudomonadati</taxon>
        <taxon>Thermodesulfobacteriota</taxon>
        <taxon>Desulfobacteria</taxon>
        <taxon>Desulfobacterales</taxon>
        <taxon>Desulfobacteraceae</taxon>
        <taxon>Candidatus Magnetoglobus</taxon>
    </lineage>
</organism>
<dbReference type="Proteomes" id="UP000189670">
    <property type="component" value="Unassembled WGS sequence"/>
</dbReference>
<evidence type="ECO:0008006" key="3">
    <source>
        <dbReference type="Google" id="ProtNLM"/>
    </source>
</evidence>
<comment type="caution">
    <text evidence="1">The sequence shown here is derived from an EMBL/GenBank/DDBJ whole genome shotgun (WGS) entry which is preliminary data.</text>
</comment>
<dbReference type="AlphaFoldDB" id="A0A1V1PFZ5"/>
<reference evidence="2" key="1">
    <citation type="submission" date="2012-11" db="EMBL/GenBank/DDBJ databases">
        <authorList>
            <person name="Lucero-Rivera Y.E."/>
            <person name="Tovar-Ramirez D."/>
        </authorList>
    </citation>
    <scope>NUCLEOTIDE SEQUENCE [LARGE SCALE GENOMIC DNA]</scope>
    <source>
        <strain evidence="2">Araruama</strain>
    </source>
</reference>